<dbReference type="AlphaFoldDB" id="A0A1S8A959"/>
<dbReference type="Proteomes" id="UP000054516">
    <property type="component" value="Unassembled WGS sequence"/>
</dbReference>
<protein>
    <submittedName>
        <fullName evidence="1">Uncharacterized protein</fullName>
    </submittedName>
</protein>
<dbReference type="EMBL" id="DF977485">
    <property type="protein sequence ID" value="GAW26644.1"/>
    <property type="molecule type" value="Genomic_DNA"/>
</dbReference>
<reference evidence="1" key="1">
    <citation type="submission" date="2016-03" db="EMBL/GenBank/DDBJ databases">
        <title>Draft genome sequence of Rosellinia necatrix.</title>
        <authorList>
            <person name="Kanematsu S."/>
        </authorList>
    </citation>
    <scope>NUCLEOTIDE SEQUENCE [LARGE SCALE GENOMIC DNA]</scope>
    <source>
        <strain evidence="1">W97</strain>
    </source>
</reference>
<sequence>MSSQVQSIGLGSAVFSNSAGRRRRSGPASSLAPYTGAIDAFAFARKIQVAGGGH</sequence>
<organism evidence="1">
    <name type="scientific">Rosellinia necatrix</name>
    <name type="common">White root-rot fungus</name>
    <dbReference type="NCBI Taxonomy" id="77044"/>
    <lineage>
        <taxon>Eukaryota</taxon>
        <taxon>Fungi</taxon>
        <taxon>Dikarya</taxon>
        <taxon>Ascomycota</taxon>
        <taxon>Pezizomycotina</taxon>
        <taxon>Sordariomycetes</taxon>
        <taxon>Xylariomycetidae</taxon>
        <taxon>Xylariales</taxon>
        <taxon>Xylariaceae</taxon>
        <taxon>Rosellinia</taxon>
    </lineage>
</organism>
<gene>
    <name evidence="1" type="ORF">SAMD00023353_4000960</name>
</gene>
<accession>A0A1S8A959</accession>
<keyword evidence="2" id="KW-1185">Reference proteome</keyword>
<evidence type="ECO:0000313" key="1">
    <source>
        <dbReference type="EMBL" id="GAW26644.1"/>
    </source>
</evidence>
<evidence type="ECO:0000313" key="2">
    <source>
        <dbReference type="Proteomes" id="UP000054516"/>
    </source>
</evidence>
<proteinExistence type="predicted"/>
<name>A0A1S8A959_ROSNE</name>